<evidence type="ECO:0000256" key="2">
    <source>
        <dbReference type="ARBA" id="ARBA00022516"/>
    </source>
</evidence>
<evidence type="ECO:0000256" key="5">
    <source>
        <dbReference type="ARBA" id="ARBA00022989"/>
    </source>
</evidence>
<keyword evidence="2 10" id="KW-0444">Lipid biosynthesis</keyword>
<keyword evidence="6 10" id="KW-0443">Lipid metabolism</keyword>
<dbReference type="NCBIfam" id="TIGR00023">
    <property type="entry name" value="glycerol-3-phosphate 1-O-acyltransferase PlsY"/>
    <property type="match status" value="1"/>
</dbReference>
<dbReference type="HAMAP" id="MF_01043">
    <property type="entry name" value="PlsY"/>
    <property type="match status" value="1"/>
</dbReference>
<keyword evidence="4 10" id="KW-0812">Transmembrane</keyword>
<keyword evidence="8 10" id="KW-0594">Phospholipid biosynthesis</keyword>
<dbReference type="Proteomes" id="UP001595579">
    <property type="component" value="Unassembled WGS sequence"/>
</dbReference>
<evidence type="ECO:0000256" key="4">
    <source>
        <dbReference type="ARBA" id="ARBA00022692"/>
    </source>
</evidence>
<comment type="caution">
    <text evidence="10">Lacks conserved residue(s) required for the propagation of feature annotation.</text>
</comment>
<comment type="subunit">
    <text evidence="10">Probably interacts with PlsX.</text>
</comment>
<feature type="transmembrane region" description="Helical" evidence="10">
    <location>
        <begin position="160"/>
        <end position="184"/>
    </location>
</feature>
<dbReference type="PANTHER" id="PTHR30309:SF0">
    <property type="entry name" value="GLYCEROL-3-PHOSPHATE ACYLTRANSFERASE-RELATED"/>
    <property type="match status" value="1"/>
</dbReference>
<keyword evidence="12" id="KW-1185">Reference proteome</keyword>
<keyword evidence="7 10" id="KW-0472">Membrane</keyword>
<sequence length="210" mass="22588">MPSFPLLSTTLILLMAGYLSGSWLGALTVCRLARVRDPRFAGSCNPGFSNVLRLHGKRLALATLVLDAAKGMPVLWLAKGQGLPPWAQGLVGLGVLLGHSYPLWHHFRGGKGVASAFGVLLVLTPAVALSCAVCWALLAWRVRTAAIASLASATLAPLLSLWMAPDYVLVILVFALLVLARHVWNIRRLGRGREPRLDEGATARRDERGD</sequence>
<comment type="catalytic activity">
    <reaction evidence="10">
        <text>an acyl phosphate + sn-glycerol 3-phosphate = a 1-acyl-sn-glycero-3-phosphate + phosphate</text>
        <dbReference type="Rhea" id="RHEA:34075"/>
        <dbReference type="ChEBI" id="CHEBI:43474"/>
        <dbReference type="ChEBI" id="CHEBI:57597"/>
        <dbReference type="ChEBI" id="CHEBI:57970"/>
        <dbReference type="ChEBI" id="CHEBI:59918"/>
        <dbReference type="EC" id="2.3.1.275"/>
    </reaction>
</comment>
<comment type="pathway">
    <text evidence="10">Lipid metabolism; phospholipid metabolism.</text>
</comment>
<feature type="transmembrane region" description="Helical" evidence="10">
    <location>
        <begin position="116"/>
        <end position="140"/>
    </location>
</feature>
<evidence type="ECO:0000313" key="12">
    <source>
        <dbReference type="Proteomes" id="UP001595579"/>
    </source>
</evidence>
<dbReference type="EMBL" id="JBHRUG010000027">
    <property type="protein sequence ID" value="MFC3284708.1"/>
    <property type="molecule type" value="Genomic_DNA"/>
</dbReference>
<keyword evidence="3 10" id="KW-0808">Transferase</keyword>
<reference evidence="12" key="1">
    <citation type="journal article" date="2019" name="Int. J. Syst. Evol. Microbiol.">
        <title>The Global Catalogue of Microorganisms (GCM) 10K type strain sequencing project: providing services to taxonomists for standard genome sequencing and annotation.</title>
        <authorList>
            <consortium name="The Broad Institute Genomics Platform"/>
            <consortium name="The Broad Institute Genome Sequencing Center for Infectious Disease"/>
            <person name="Wu L."/>
            <person name="Ma J."/>
        </authorList>
    </citation>
    <scope>NUCLEOTIDE SEQUENCE [LARGE SCALE GENOMIC DNA]</scope>
    <source>
        <strain evidence="12">CECT 7698</strain>
    </source>
</reference>
<protein>
    <recommendedName>
        <fullName evidence="10">Glycerol-3-phosphate acyltransferase</fullName>
    </recommendedName>
    <alternativeName>
        <fullName evidence="10">Acyl-PO4 G3P acyltransferase</fullName>
    </alternativeName>
    <alternativeName>
        <fullName evidence="10">Acyl-phosphate--glycerol-3-phosphate acyltransferase</fullName>
    </alternativeName>
    <alternativeName>
        <fullName evidence="10">G3P acyltransferase</fullName>
        <shortName evidence="10">GPAT</shortName>
        <ecNumber evidence="10">2.3.1.275</ecNumber>
    </alternativeName>
    <alternativeName>
        <fullName evidence="10">Lysophosphatidic acid synthase</fullName>
        <shortName evidence="10">LPA synthase</shortName>
    </alternativeName>
</protein>
<dbReference type="EC" id="2.3.1.275" evidence="10"/>
<comment type="similarity">
    <text evidence="10">Belongs to the PlsY family.</text>
</comment>
<evidence type="ECO:0000256" key="3">
    <source>
        <dbReference type="ARBA" id="ARBA00022679"/>
    </source>
</evidence>
<comment type="subcellular location">
    <subcellularLocation>
        <location evidence="10">Cell membrane</location>
        <topology evidence="10">Multi-pass membrane protein</topology>
    </subcellularLocation>
</comment>
<keyword evidence="1 10" id="KW-1003">Cell membrane</keyword>
<dbReference type="PANTHER" id="PTHR30309">
    <property type="entry name" value="INNER MEMBRANE PROTEIN YGIH"/>
    <property type="match status" value="1"/>
</dbReference>
<dbReference type="Pfam" id="PF02660">
    <property type="entry name" value="G3P_acyltransf"/>
    <property type="match status" value="1"/>
</dbReference>
<evidence type="ECO:0000256" key="1">
    <source>
        <dbReference type="ARBA" id="ARBA00022475"/>
    </source>
</evidence>
<evidence type="ECO:0000313" key="11">
    <source>
        <dbReference type="EMBL" id="MFC3284708.1"/>
    </source>
</evidence>
<dbReference type="RefSeq" id="WP_386774943.1">
    <property type="nucleotide sequence ID" value="NZ_JBHRUG010000027.1"/>
</dbReference>
<dbReference type="GO" id="GO:0004366">
    <property type="term" value="F:glycerol-3-phosphate O-acyltransferase activity"/>
    <property type="evidence" value="ECO:0007669"/>
    <property type="project" value="UniProtKB-EC"/>
</dbReference>
<accession>A0ABV7LS15</accession>
<name>A0ABV7LS15_9GAMM</name>
<evidence type="ECO:0000256" key="8">
    <source>
        <dbReference type="ARBA" id="ARBA00023209"/>
    </source>
</evidence>
<keyword evidence="9 10" id="KW-1208">Phospholipid metabolism</keyword>
<organism evidence="11 12">
    <name type="scientific">Litchfieldella rifensis</name>
    <dbReference type="NCBI Taxonomy" id="762643"/>
    <lineage>
        <taxon>Bacteria</taxon>
        <taxon>Pseudomonadati</taxon>
        <taxon>Pseudomonadota</taxon>
        <taxon>Gammaproteobacteria</taxon>
        <taxon>Oceanospirillales</taxon>
        <taxon>Halomonadaceae</taxon>
        <taxon>Litchfieldella</taxon>
    </lineage>
</organism>
<evidence type="ECO:0000256" key="6">
    <source>
        <dbReference type="ARBA" id="ARBA00023098"/>
    </source>
</evidence>
<proteinExistence type="inferred from homology"/>
<dbReference type="InterPro" id="IPR003811">
    <property type="entry name" value="G3P_acylTferase_PlsY"/>
</dbReference>
<keyword evidence="11" id="KW-0012">Acyltransferase</keyword>
<evidence type="ECO:0000256" key="10">
    <source>
        <dbReference type="HAMAP-Rule" id="MF_01043"/>
    </source>
</evidence>
<feature type="transmembrane region" description="Helical" evidence="10">
    <location>
        <begin position="6"/>
        <end position="30"/>
    </location>
</feature>
<evidence type="ECO:0000256" key="9">
    <source>
        <dbReference type="ARBA" id="ARBA00023264"/>
    </source>
</evidence>
<dbReference type="SMART" id="SM01207">
    <property type="entry name" value="G3P_acyltransf"/>
    <property type="match status" value="1"/>
</dbReference>
<comment type="caution">
    <text evidence="11">The sequence shown here is derived from an EMBL/GenBank/DDBJ whole genome shotgun (WGS) entry which is preliminary data.</text>
</comment>
<evidence type="ECO:0000256" key="7">
    <source>
        <dbReference type="ARBA" id="ARBA00023136"/>
    </source>
</evidence>
<comment type="function">
    <text evidence="10">Catalyzes the transfer of an acyl group from acyl-phosphate (acyl-PO(4)) to glycerol-3-phosphate (G3P) to form lysophosphatidic acid (LPA). This enzyme utilizes acyl-phosphate as fatty acyl donor, but not acyl-CoA or acyl-ACP.</text>
</comment>
<keyword evidence="5 10" id="KW-1133">Transmembrane helix</keyword>
<gene>
    <name evidence="10 11" type="primary">plsY</name>
    <name evidence="11" type="ORF">ACFOEV_13990</name>
</gene>